<dbReference type="Gene3D" id="3.40.50.850">
    <property type="entry name" value="Isochorismatase-like"/>
    <property type="match status" value="1"/>
</dbReference>
<sequence>MSALALDPASYPAYAAECGDPSRTKVLGFGKRPALLLVDVCEAYYDPASPVAVDGQALKGITAAISALITAARHTDRVDGKEEQPKLPIIFAQTIFVHPELRDAGLLGRKTPSHAALFRKDGPTSRAAFPAALAEAEPAPSDLYHRKQYPSPFFGTNLASQLAALGVDTVVLGGFATSGSVRATALDAMQAGFRPMVVAEACGDSGGKEAHWANLFDVGAKYSDVVSLQAAVKALRESSALA</sequence>
<dbReference type="PANTHER" id="PTHR43540">
    <property type="entry name" value="PEROXYUREIDOACRYLATE/UREIDOACRYLATE AMIDOHYDROLASE-RELATED"/>
    <property type="match status" value="1"/>
</dbReference>
<dbReference type="InterPro" id="IPR050272">
    <property type="entry name" value="Isochorismatase-like_hydrls"/>
</dbReference>
<dbReference type="SUPFAM" id="SSF52499">
    <property type="entry name" value="Isochorismatase-like hydrolases"/>
    <property type="match status" value="1"/>
</dbReference>
<evidence type="ECO:0000313" key="4">
    <source>
        <dbReference type="EMBL" id="CAK7223805.1"/>
    </source>
</evidence>
<reference evidence="4 5" key="1">
    <citation type="submission" date="2024-01" db="EMBL/GenBank/DDBJ databases">
        <authorList>
            <person name="Allen C."/>
            <person name="Tagirdzhanova G."/>
        </authorList>
    </citation>
    <scope>NUCLEOTIDE SEQUENCE [LARGE SCALE GENOMIC DNA]</scope>
</reference>
<evidence type="ECO:0000313" key="5">
    <source>
        <dbReference type="Proteomes" id="UP001642405"/>
    </source>
</evidence>
<dbReference type="InterPro" id="IPR000868">
    <property type="entry name" value="Isochorismatase-like_dom"/>
</dbReference>
<accession>A0ABP0BXX0</accession>
<feature type="domain" description="Isochorismatase-like" evidence="3">
    <location>
        <begin position="34"/>
        <end position="221"/>
    </location>
</feature>
<protein>
    <recommendedName>
        <fullName evidence="3">Isochorismatase-like domain-containing protein</fullName>
    </recommendedName>
</protein>
<dbReference type="InterPro" id="IPR036380">
    <property type="entry name" value="Isochorismatase-like_sf"/>
</dbReference>
<name>A0ABP0BXX0_9PEZI</name>
<dbReference type="Pfam" id="PF00857">
    <property type="entry name" value="Isochorismatase"/>
    <property type="match status" value="1"/>
</dbReference>
<evidence type="ECO:0000259" key="3">
    <source>
        <dbReference type="Pfam" id="PF00857"/>
    </source>
</evidence>
<keyword evidence="5" id="KW-1185">Reference proteome</keyword>
<evidence type="ECO:0000256" key="1">
    <source>
        <dbReference type="ARBA" id="ARBA00006336"/>
    </source>
</evidence>
<dbReference type="PANTHER" id="PTHR43540:SF1">
    <property type="entry name" value="ISOCHORISMATASE HYDROLASE"/>
    <property type="match status" value="1"/>
</dbReference>
<organism evidence="4 5">
    <name type="scientific">Sporothrix curviconia</name>
    <dbReference type="NCBI Taxonomy" id="1260050"/>
    <lineage>
        <taxon>Eukaryota</taxon>
        <taxon>Fungi</taxon>
        <taxon>Dikarya</taxon>
        <taxon>Ascomycota</taxon>
        <taxon>Pezizomycotina</taxon>
        <taxon>Sordariomycetes</taxon>
        <taxon>Sordariomycetidae</taxon>
        <taxon>Ophiostomatales</taxon>
        <taxon>Ophiostomataceae</taxon>
        <taxon>Sporothrix</taxon>
    </lineage>
</organism>
<keyword evidence="2" id="KW-0378">Hydrolase</keyword>
<gene>
    <name evidence="4" type="ORF">SCUCBS95973_005305</name>
</gene>
<dbReference type="EMBL" id="CAWUHB010000028">
    <property type="protein sequence ID" value="CAK7223805.1"/>
    <property type="molecule type" value="Genomic_DNA"/>
</dbReference>
<evidence type="ECO:0000256" key="2">
    <source>
        <dbReference type="ARBA" id="ARBA00022801"/>
    </source>
</evidence>
<dbReference type="Proteomes" id="UP001642405">
    <property type="component" value="Unassembled WGS sequence"/>
</dbReference>
<comment type="similarity">
    <text evidence="1">Belongs to the isochorismatase family.</text>
</comment>
<proteinExistence type="inferred from homology"/>
<comment type="caution">
    <text evidence="4">The sequence shown here is derived from an EMBL/GenBank/DDBJ whole genome shotgun (WGS) entry which is preliminary data.</text>
</comment>